<feature type="region of interest" description="Disordered" evidence="1">
    <location>
        <begin position="194"/>
        <end position="214"/>
    </location>
</feature>
<dbReference type="AlphaFoldDB" id="A0AAP4C147"/>
<gene>
    <name evidence="2" type="ORF">QPX58_01095</name>
</gene>
<dbReference type="Gene3D" id="1.20.1270.210">
    <property type="match status" value="1"/>
</dbReference>
<feature type="compositionally biased region" description="Polar residues" evidence="1">
    <location>
        <begin position="196"/>
        <end position="211"/>
    </location>
</feature>
<evidence type="ECO:0000313" key="2">
    <source>
        <dbReference type="EMBL" id="MDK4334018.1"/>
    </source>
</evidence>
<comment type="caution">
    <text evidence="2">The sequence shown here is derived from an EMBL/GenBank/DDBJ whole genome shotgun (WGS) entry which is preliminary data.</text>
</comment>
<evidence type="ECO:0000256" key="1">
    <source>
        <dbReference type="SAM" id="MobiDB-lite"/>
    </source>
</evidence>
<protein>
    <submittedName>
        <fullName evidence="2">Phage portal protein</fullName>
    </submittedName>
</protein>
<dbReference type="InterPro" id="IPR006944">
    <property type="entry name" value="Phage/GTA_portal"/>
</dbReference>
<proteinExistence type="predicted"/>
<dbReference type="Gene3D" id="3.40.140.120">
    <property type="match status" value="1"/>
</dbReference>
<name>A0AAP4C147_9CORY</name>
<reference evidence="2" key="1">
    <citation type="submission" date="2023-05" db="EMBL/GenBank/DDBJ databases">
        <title>Metabolic capabilities are highly conserved among human nasal-associated Corynebacterium species in pangenomic analyses.</title>
        <authorList>
            <person name="Tran T.H."/>
            <person name="Roberts A.Q."/>
            <person name="Escapa I.F."/>
            <person name="Gao W."/>
            <person name="Conlan S."/>
            <person name="Kong H."/>
            <person name="Segre J.A."/>
            <person name="Kelly M.S."/>
            <person name="Lemon K.P."/>
        </authorList>
    </citation>
    <scope>NUCLEOTIDE SEQUENCE</scope>
    <source>
        <strain evidence="2">KPL2618</strain>
    </source>
</reference>
<dbReference type="EMBL" id="JASNVU010000001">
    <property type="protein sequence ID" value="MDK4334018.1"/>
    <property type="molecule type" value="Genomic_DNA"/>
</dbReference>
<sequence>MGLTDMLRDALAMPYLAHQGADYAPLESPWASPNHLVTVTPPAGTGHVSRRVAMSVPAIRRARNILVGSIARCPLEARQGGTRMDSQPVWLTRTDGVQSPHFRMTWTIDDLLFYGWSLWALKRNFDGHVIRADRVPFAQWEVDAAHGGITVGGKRVNDDEVCLIPGIDEGLLEASGDAVAHAVEVNRAAARAARNPSAQVDLHQTSGQPLTREQARDLVDAWSTARRGDNGGVAFTSQNIEARELGKSEPQLLVEGRTMAAVDCARAVGVPASLIDAHQSGAGNLTYHNQDARNVELIDYGLAPYMAAVAARLGLDDMVPRGTAVAFDLSDLTSATVGDLDVPDDDRQVNLR</sequence>
<organism evidence="2 3">
    <name type="scientific">Corynebacterium accolens</name>
    <dbReference type="NCBI Taxonomy" id="38284"/>
    <lineage>
        <taxon>Bacteria</taxon>
        <taxon>Bacillati</taxon>
        <taxon>Actinomycetota</taxon>
        <taxon>Actinomycetes</taxon>
        <taxon>Mycobacteriales</taxon>
        <taxon>Corynebacteriaceae</taxon>
        <taxon>Corynebacterium</taxon>
    </lineage>
</organism>
<dbReference type="RefSeq" id="WP_284641505.1">
    <property type="nucleotide sequence ID" value="NZ_JASNVU010000001.1"/>
</dbReference>
<dbReference type="Pfam" id="PF04860">
    <property type="entry name" value="Phage_portal"/>
    <property type="match status" value="1"/>
</dbReference>
<dbReference type="Proteomes" id="UP001230317">
    <property type="component" value="Unassembled WGS sequence"/>
</dbReference>
<dbReference type="Gene3D" id="3.30.1120.70">
    <property type="match status" value="1"/>
</dbReference>
<evidence type="ECO:0000313" key="3">
    <source>
        <dbReference type="Proteomes" id="UP001230317"/>
    </source>
</evidence>
<accession>A0AAP4C147</accession>